<dbReference type="SUPFAM" id="SSF54593">
    <property type="entry name" value="Glyoxalase/Bleomycin resistance protein/Dihydroxybiphenyl dioxygenase"/>
    <property type="match status" value="1"/>
</dbReference>
<dbReference type="AlphaFoldDB" id="A0A928V2V1"/>
<organism evidence="1 2">
    <name type="scientific">Sphingobacterium hungaricum</name>
    <dbReference type="NCBI Taxonomy" id="2082723"/>
    <lineage>
        <taxon>Bacteria</taxon>
        <taxon>Pseudomonadati</taxon>
        <taxon>Bacteroidota</taxon>
        <taxon>Sphingobacteriia</taxon>
        <taxon>Sphingobacteriales</taxon>
        <taxon>Sphingobacteriaceae</taxon>
        <taxon>Sphingobacterium</taxon>
    </lineage>
</organism>
<accession>A0A928V2V1</accession>
<dbReference type="RefSeq" id="WP_196935122.1">
    <property type="nucleotide sequence ID" value="NZ_MU158698.1"/>
</dbReference>
<sequence>MNYLSIEPFIPSGKDFEKSKQLFQELGFVIEWDGGELVGFQNGNCKFILQKYDNKSFAENLMLSIKVADINEFWNEISKKNLSEKFGIPAIGQPIEQPYGKEVNIIDIAGVCWHFIEELP</sequence>
<dbReference type="EMBL" id="PRDK01000010">
    <property type="protein sequence ID" value="MBE8715532.1"/>
    <property type="molecule type" value="Genomic_DNA"/>
</dbReference>
<gene>
    <name evidence="1" type="ORF">C4F49_17810</name>
</gene>
<evidence type="ECO:0008006" key="3">
    <source>
        <dbReference type="Google" id="ProtNLM"/>
    </source>
</evidence>
<name>A0A928V2V1_9SPHI</name>
<keyword evidence="2" id="KW-1185">Reference proteome</keyword>
<evidence type="ECO:0000313" key="2">
    <source>
        <dbReference type="Proteomes" id="UP000616201"/>
    </source>
</evidence>
<proteinExistence type="predicted"/>
<dbReference type="Gene3D" id="3.10.180.10">
    <property type="entry name" value="2,3-Dihydroxybiphenyl 1,2-Dioxygenase, domain 1"/>
    <property type="match status" value="1"/>
</dbReference>
<dbReference type="Proteomes" id="UP000616201">
    <property type="component" value="Unassembled WGS sequence"/>
</dbReference>
<dbReference type="InterPro" id="IPR029068">
    <property type="entry name" value="Glyas_Bleomycin-R_OHBP_Dase"/>
</dbReference>
<reference evidence="1" key="1">
    <citation type="submission" date="2018-02" db="EMBL/GenBank/DDBJ databases">
        <authorList>
            <person name="Vasarhelyi B.M."/>
            <person name="Deshmukh S."/>
            <person name="Balint B."/>
            <person name="Kukolya J."/>
        </authorList>
    </citation>
    <scope>NUCLEOTIDE SEQUENCE</scope>
    <source>
        <strain evidence="1">KB22</strain>
    </source>
</reference>
<evidence type="ECO:0000313" key="1">
    <source>
        <dbReference type="EMBL" id="MBE8715532.1"/>
    </source>
</evidence>
<protein>
    <recommendedName>
        <fullName evidence="3">Bleomycin resistance protein</fullName>
    </recommendedName>
</protein>
<comment type="caution">
    <text evidence="1">The sequence shown here is derived from an EMBL/GenBank/DDBJ whole genome shotgun (WGS) entry which is preliminary data.</text>
</comment>